<sequence>MAFLAVCSIVCSTPKNAKFPVFLEFRMEQLRIRHRYAAQVRLQEQGVIVPRQTTVFRNKALSEAWRCLGGMRGMVLRRVKLQGNEVSK</sequence>
<dbReference type="Proteomes" id="UP000053300">
    <property type="component" value="Unassembled WGS sequence"/>
</dbReference>
<accession>A0A0W7YV25</accession>
<reference evidence="1 2" key="1">
    <citation type="submission" date="2015-12" db="EMBL/GenBank/DDBJ databases">
        <title>Complete genome sequence of a multi-drug resistant strain Acidovorax sp. 12322-1.</title>
        <authorList>
            <person name="Ming D."/>
            <person name="Wang M."/>
            <person name="Hu S."/>
            <person name="Zhou Y."/>
            <person name="Jiang T."/>
        </authorList>
    </citation>
    <scope>NUCLEOTIDE SEQUENCE [LARGE SCALE GENOMIC DNA]</scope>
    <source>
        <strain evidence="1 2">12322-1</strain>
    </source>
</reference>
<protein>
    <submittedName>
        <fullName evidence="1">Uncharacterized protein</fullName>
    </submittedName>
</protein>
<name>A0A0W7YV25_9BURK</name>
<evidence type="ECO:0000313" key="2">
    <source>
        <dbReference type="Proteomes" id="UP000053300"/>
    </source>
</evidence>
<dbReference type="AlphaFoldDB" id="A0A0W7YV25"/>
<organism evidence="1 2">
    <name type="scientific">Comamonas kerstersii</name>
    <dbReference type="NCBI Taxonomy" id="225992"/>
    <lineage>
        <taxon>Bacteria</taxon>
        <taxon>Pseudomonadati</taxon>
        <taxon>Pseudomonadota</taxon>
        <taxon>Betaproteobacteria</taxon>
        <taxon>Burkholderiales</taxon>
        <taxon>Comamonadaceae</taxon>
        <taxon>Comamonas</taxon>
    </lineage>
</organism>
<evidence type="ECO:0000313" key="1">
    <source>
        <dbReference type="EMBL" id="KUF38881.1"/>
    </source>
</evidence>
<gene>
    <name evidence="1" type="ORF">AS359_08360</name>
</gene>
<comment type="caution">
    <text evidence="1">The sequence shown here is derived from an EMBL/GenBank/DDBJ whole genome shotgun (WGS) entry which is preliminary data.</text>
</comment>
<dbReference type="STRING" id="225992.B5M06_13550"/>
<dbReference type="EMBL" id="LPXH01000038">
    <property type="protein sequence ID" value="KUF38881.1"/>
    <property type="molecule type" value="Genomic_DNA"/>
</dbReference>
<keyword evidence="2" id="KW-1185">Reference proteome</keyword>
<proteinExistence type="predicted"/>